<dbReference type="EnsemblMetazoa" id="OVOC12548.1">
    <property type="protein sequence ID" value="OVOC12548.1"/>
    <property type="gene ID" value="WBGene00249357"/>
</dbReference>
<dbReference type="Proteomes" id="UP000024404">
    <property type="component" value="Unassembled WGS sequence"/>
</dbReference>
<reference evidence="1" key="2">
    <citation type="submission" date="2022-06" db="UniProtKB">
        <authorList>
            <consortium name="EnsemblMetazoa"/>
        </authorList>
    </citation>
    <scope>IDENTIFICATION</scope>
</reference>
<dbReference type="EMBL" id="CMVM020000515">
    <property type="status" value="NOT_ANNOTATED_CDS"/>
    <property type="molecule type" value="Genomic_DNA"/>
</dbReference>
<protein>
    <submittedName>
        <fullName evidence="1">Uncharacterized protein</fullName>
    </submittedName>
</protein>
<sequence length="66" mass="7796">MYNVITEKGAVVIAARRPGWVKRVKNQTNESWIVWCCLYTIFVHPSCRLGVWNPRRRSHQSNGRRL</sequence>
<evidence type="ECO:0000313" key="1">
    <source>
        <dbReference type="EnsemblMetazoa" id="OVOC12548.1"/>
    </source>
</evidence>
<keyword evidence="2" id="KW-1185">Reference proteome</keyword>
<name>A0A8R1XR70_ONCVO</name>
<evidence type="ECO:0000313" key="2">
    <source>
        <dbReference type="Proteomes" id="UP000024404"/>
    </source>
</evidence>
<organism evidence="1 2">
    <name type="scientific">Onchocerca volvulus</name>
    <dbReference type="NCBI Taxonomy" id="6282"/>
    <lineage>
        <taxon>Eukaryota</taxon>
        <taxon>Metazoa</taxon>
        <taxon>Ecdysozoa</taxon>
        <taxon>Nematoda</taxon>
        <taxon>Chromadorea</taxon>
        <taxon>Rhabditida</taxon>
        <taxon>Spirurina</taxon>
        <taxon>Spiruromorpha</taxon>
        <taxon>Filarioidea</taxon>
        <taxon>Onchocercidae</taxon>
        <taxon>Onchocerca</taxon>
    </lineage>
</organism>
<dbReference type="AlphaFoldDB" id="A0A8R1XR70"/>
<reference evidence="2" key="1">
    <citation type="submission" date="2013-10" db="EMBL/GenBank/DDBJ databases">
        <title>Genome sequencing of Onchocerca volvulus.</title>
        <authorList>
            <person name="Cotton J."/>
            <person name="Tsai J."/>
            <person name="Stanley E."/>
            <person name="Tracey A."/>
            <person name="Holroyd N."/>
            <person name="Lustigman S."/>
            <person name="Berriman M."/>
        </authorList>
    </citation>
    <scope>NUCLEOTIDE SEQUENCE</scope>
</reference>
<accession>A0A8R1XR70</accession>
<proteinExistence type="predicted"/>